<name>A0A653VUB4_BACAB</name>
<dbReference type="EMBL" id="CABWLH010000010">
    <property type="protein sequence ID" value="VXC03496.1"/>
    <property type="molecule type" value="Genomic_DNA"/>
</dbReference>
<sequence>MDILMRYVFKHRATGIIETKVFSISQLEEQPAQNLTPCFDKTEYELIARNLCADEEKNVFVGDLIKVSHFPGDYVAVVKFGKYEQDGSGDEYEPSKCVGFYAEAVNPKVIDEDGFEVVPEYLVQNSMIELDYYQRIGNIYQNPNLLKEEAR</sequence>
<organism evidence="1 2">
    <name type="scientific">Bacillus altitudinis</name>
    <dbReference type="NCBI Taxonomy" id="293387"/>
    <lineage>
        <taxon>Bacteria</taxon>
        <taxon>Bacillati</taxon>
        <taxon>Bacillota</taxon>
        <taxon>Bacilli</taxon>
        <taxon>Bacillales</taxon>
        <taxon>Bacillaceae</taxon>
        <taxon>Bacillus</taxon>
    </lineage>
</organism>
<evidence type="ECO:0000313" key="1">
    <source>
        <dbReference type="EMBL" id="VXC03496.1"/>
    </source>
</evidence>
<dbReference type="AlphaFoldDB" id="A0A653VUB4"/>
<dbReference type="SUPFAM" id="SSF159006">
    <property type="entry name" value="YopX-like"/>
    <property type="match status" value="1"/>
</dbReference>
<accession>A0A653VUB4</accession>
<protein>
    <recommendedName>
        <fullName evidence="3">YopX protein domain-containing protein</fullName>
    </recommendedName>
</protein>
<dbReference type="Proteomes" id="UP000433089">
    <property type="component" value="Unassembled WGS sequence"/>
</dbReference>
<evidence type="ECO:0008006" key="3">
    <source>
        <dbReference type="Google" id="ProtNLM"/>
    </source>
</evidence>
<evidence type="ECO:0000313" key="2">
    <source>
        <dbReference type="Proteomes" id="UP000433089"/>
    </source>
</evidence>
<dbReference type="InterPro" id="IPR023385">
    <property type="entry name" value="YopX-like_C"/>
</dbReference>
<dbReference type="Gene3D" id="2.30.30.290">
    <property type="entry name" value="YopX-like domains"/>
    <property type="match status" value="1"/>
</dbReference>
<proteinExistence type="predicted"/>
<gene>
    <name evidence="1" type="ORF">BACI348_50098</name>
</gene>
<dbReference type="RefSeq" id="WP_061409371.1">
    <property type="nucleotide sequence ID" value="NZ_CP069098.1"/>
</dbReference>
<reference evidence="1 2" key="1">
    <citation type="submission" date="2019-10" db="EMBL/GenBank/DDBJ databases">
        <authorList>
            <person name="Karimi E."/>
        </authorList>
    </citation>
    <scope>NUCLEOTIDE SEQUENCE [LARGE SCALE GENOMIC DNA]</scope>
    <source>
        <strain evidence="1">Bacillus sp. 348</strain>
    </source>
</reference>